<protein>
    <recommendedName>
        <fullName evidence="3">Biogenesis of lysosome-related organelles complex 1 subunit 7</fullName>
    </recommendedName>
</protein>
<organism evidence="5">
    <name type="scientific">Hordeum vulgare subsp. vulgare</name>
    <name type="common">Domesticated barley</name>
    <dbReference type="NCBI Taxonomy" id="112509"/>
    <lineage>
        <taxon>Eukaryota</taxon>
        <taxon>Viridiplantae</taxon>
        <taxon>Streptophyta</taxon>
        <taxon>Embryophyta</taxon>
        <taxon>Tracheophyta</taxon>
        <taxon>Spermatophyta</taxon>
        <taxon>Magnoliopsida</taxon>
        <taxon>Liliopsida</taxon>
        <taxon>Poales</taxon>
        <taxon>Poaceae</taxon>
        <taxon>BOP clade</taxon>
        <taxon>Pooideae</taxon>
        <taxon>Triticodae</taxon>
        <taxon>Triticeae</taxon>
        <taxon>Hordeinae</taxon>
        <taxon>Hordeum</taxon>
    </lineage>
</organism>
<dbReference type="RefSeq" id="XP_044960557.1">
    <property type="nucleotide sequence ID" value="XM_045104622.1"/>
</dbReference>
<dbReference type="PANTHER" id="PTHR31305:SF2">
    <property type="entry name" value="SNARE-ASSOCIATED PROTEIN SNAPIN"/>
    <property type="match status" value="1"/>
</dbReference>
<evidence type="ECO:0000313" key="6">
    <source>
        <dbReference type="EnsemblPlants" id="HORVU.MOREX.r3.7HG0702850.1"/>
    </source>
</evidence>
<dbReference type="GO" id="GO:0007040">
    <property type="term" value="P:lysosome organization"/>
    <property type="evidence" value="ECO:0000318"/>
    <property type="project" value="GO_Central"/>
</dbReference>
<keyword evidence="2" id="KW-0175">Coiled coil</keyword>
<dbReference type="Gramene" id="HORVU.MOREX.r2.7HG0583050.1">
    <property type="protein sequence ID" value="HORVU.MOREX.r2.7HG0583050.1"/>
    <property type="gene ID" value="HORVU.MOREX.r2.7HG0583050"/>
</dbReference>
<keyword evidence="7" id="KW-1185">Reference proteome</keyword>
<dbReference type="GeneID" id="123411657"/>
<dbReference type="GO" id="GO:0000149">
    <property type="term" value="F:SNARE binding"/>
    <property type="evidence" value="ECO:0000318"/>
    <property type="project" value="GO_Central"/>
</dbReference>
<dbReference type="HOGENOM" id="CLU_124690_1_0_1"/>
<evidence type="ECO:0000313" key="5">
    <source>
        <dbReference type="EMBL" id="BAJ91394.1"/>
    </source>
</evidence>
<dbReference type="Proteomes" id="UP000011116">
    <property type="component" value="Chromosome 7H"/>
</dbReference>
<dbReference type="Pfam" id="PF14712">
    <property type="entry name" value="Snapin_Pallidin"/>
    <property type="match status" value="1"/>
</dbReference>
<dbReference type="RefSeq" id="XP_044960556.1">
    <property type="nucleotide sequence ID" value="XM_045104621.1"/>
</dbReference>
<accession>F2D8H3</accession>
<reference evidence="7" key="2">
    <citation type="journal article" date="2012" name="Nature">
        <title>A physical, genetic and functional sequence assembly of the barley genome.</title>
        <authorList>
            <consortium name="The International Barley Genome Sequencing Consortium"/>
            <person name="Mayer K.F."/>
            <person name="Waugh R."/>
            <person name="Brown J.W."/>
            <person name="Schulman A."/>
            <person name="Langridge P."/>
            <person name="Platzer M."/>
            <person name="Fincher G.B."/>
            <person name="Muehlbauer G.J."/>
            <person name="Sato K."/>
            <person name="Close T.J."/>
            <person name="Wise R.P."/>
            <person name="Stein N."/>
        </authorList>
    </citation>
    <scope>NUCLEOTIDE SEQUENCE [LARGE SCALE GENOMIC DNA]</scope>
    <source>
        <strain evidence="7">cv. Morex</strain>
    </source>
</reference>
<dbReference type="RefSeq" id="XP_044960558.1">
    <property type="nucleotide sequence ID" value="XM_045104623.1"/>
</dbReference>
<reference evidence="5" key="1">
    <citation type="journal article" date="2011" name="Plant Physiol.">
        <title>Comprehensive sequence analysis of 24,783 barley full-length cDNAs derived from 12 clone libraries.</title>
        <authorList>
            <person name="Matsumoto T."/>
            <person name="Tanaka T."/>
            <person name="Sakai H."/>
            <person name="Amano N."/>
            <person name="Kanamori H."/>
            <person name="Kurita K."/>
            <person name="Kikuta A."/>
            <person name="Kamiya K."/>
            <person name="Yamamoto M."/>
            <person name="Ikawa H."/>
            <person name="Fujii N."/>
            <person name="Hori K."/>
            <person name="Itoh T."/>
            <person name="Sato K."/>
        </authorList>
    </citation>
    <scope>NUCLEOTIDE SEQUENCE</scope>
    <source>
        <tissue evidence="5">Shoot</tissue>
    </source>
</reference>
<evidence type="ECO:0000313" key="7">
    <source>
        <dbReference type="Proteomes" id="UP000011116"/>
    </source>
</evidence>
<dbReference type="Gramene" id="HORVU.MOREX.r3.7HG0702850.1">
    <property type="protein sequence ID" value="HORVU.MOREX.r3.7HG0702850.1"/>
    <property type="gene ID" value="HORVU.MOREX.r3.7HG0702850"/>
</dbReference>
<dbReference type="OrthoDB" id="5399166at2759"/>
<evidence type="ECO:0000256" key="4">
    <source>
        <dbReference type="SAM" id="MobiDB-lite"/>
    </source>
</evidence>
<reference evidence="6" key="3">
    <citation type="submission" date="2020-10" db="EMBL/GenBank/DDBJ databases">
        <authorList>
            <person name="Scholz U."/>
            <person name="Mascher M."/>
            <person name="Fiebig A."/>
        </authorList>
    </citation>
    <scope>NUCLEOTIDE SEQUENCE [LARGE SCALE GENOMIC DNA]</scope>
    <source>
        <strain evidence="6">cv. Morex</strain>
    </source>
</reference>
<dbReference type="EMBL" id="AK360185">
    <property type="protein sequence ID" value="BAJ91394.1"/>
    <property type="molecule type" value="mRNA"/>
</dbReference>
<proteinExistence type="evidence at transcript level"/>
<feature type="region of interest" description="Disordered" evidence="4">
    <location>
        <begin position="1"/>
        <end position="46"/>
    </location>
</feature>
<reference evidence="6" key="4">
    <citation type="submission" date="2022-01" db="UniProtKB">
        <authorList>
            <consortium name="EnsemblPlants"/>
        </authorList>
    </citation>
    <scope>IDENTIFICATION</scope>
    <source>
        <strain evidence="6">subsp. vulgare</strain>
    </source>
</reference>
<dbReference type="InterPro" id="IPR028119">
    <property type="entry name" value="Snapin/Pallidin/Snn1"/>
</dbReference>
<dbReference type="SMR" id="F2D8H3"/>
<gene>
    <name evidence="6" type="primary">LOC123411657</name>
</gene>
<evidence type="ECO:0000256" key="3">
    <source>
        <dbReference type="ARBA" id="ARBA00033330"/>
    </source>
</evidence>
<dbReference type="AlphaFoldDB" id="F2D8H3"/>
<dbReference type="GO" id="GO:0030141">
    <property type="term" value="C:secretory granule"/>
    <property type="evidence" value="ECO:0000318"/>
    <property type="project" value="GO_Central"/>
</dbReference>
<name>F2D8H3_HORVV</name>
<dbReference type="KEGG" id="hvg:123411657"/>
<dbReference type="GO" id="GO:0006886">
    <property type="term" value="P:intracellular protein transport"/>
    <property type="evidence" value="ECO:0007669"/>
    <property type="project" value="InterPro"/>
</dbReference>
<evidence type="ECO:0000256" key="1">
    <source>
        <dbReference type="ARBA" id="ARBA00006111"/>
    </source>
</evidence>
<sequence>MDPPPMDAFDLPTTSGPSATIAGGDERPPETTGDGGLGDADTRPHPDRCETLAAAIAGVLGGALEEHEARAEATAQSQAELATAIDRLNGELDKLLENAPSPVIAQHAARISSIRKRVLALNMLLKSIQRRIDNIDRMISTGVTSDHSSRVQLQNQN</sequence>
<dbReference type="GO" id="GO:0008333">
    <property type="term" value="P:endosome to lysosome transport"/>
    <property type="evidence" value="ECO:0000318"/>
    <property type="project" value="GO_Central"/>
</dbReference>
<dbReference type="GO" id="GO:0032418">
    <property type="term" value="P:lysosome localization"/>
    <property type="evidence" value="ECO:0000318"/>
    <property type="project" value="GO_Central"/>
</dbReference>
<dbReference type="GO" id="GO:0031083">
    <property type="term" value="C:BLOC-1 complex"/>
    <property type="evidence" value="ECO:0007669"/>
    <property type="project" value="InterPro"/>
</dbReference>
<dbReference type="InterPro" id="IPR017246">
    <property type="entry name" value="Snapin"/>
</dbReference>
<evidence type="ECO:0000256" key="2">
    <source>
        <dbReference type="ARBA" id="ARBA00023054"/>
    </source>
</evidence>
<comment type="similarity">
    <text evidence="1">Belongs to the SNAPIN family.</text>
</comment>
<dbReference type="PANTHER" id="PTHR31305">
    <property type="entry name" value="SNARE-ASSOCIATED PROTEIN SNAPIN"/>
    <property type="match status" value="1"/>
</dbReference>
<dbReference type="EnsemblPlants" id="HORVU.MOREX.r3.7HG0702850.1">
    <property type="protein sequence ID" value="HORVU.MOREX.r3.7HG0702850.1"/>
    <property type="gene ID" value="HORVU.MOREX.r3.7HG0702850"/>
</dbReference>